<sequence>MARLTGEAGETSGNVAGPRLDSGKDRGFHGLRTMCVHLGLPDNTVKLRKQGPMLEIIMTSTTEKQN</sequence>
<name>A0A3S5AAU2_9PLAT</name>
<proteinExistence type="predicted"/>
<keyword evidence="3" id="KW-1185">Reference proteome</keyword>
<comment type="caution">
    <text evidence="2">The sequence shown here is derived from an EMBL/GenBank/DDBJ whole genome shotgun (WGS) entry which is preliminary data.</text>
</comment>
<reference evidence="2" key="1">
    <citation type="submission" date="2018-11" db="EMBL/GenBank/DDBJ databases">
        <authorList>
            <consortium name="Pathogen Informatics"/>
        </authorList>
    </citation>
    <scope>NUCLEOTIDE SEQUENCE</scope>
</reference>
<dbReference type="EMBL" id="CAAALY010012082">
    <property type="protein sequence ID" value="VEL11536.1"/>
    <property type="molecule type" value="Genomic_DNA"/>
</dbReference>
<evidence type="ECO:0000313" key="3">
    <source>
        <dbReference type="Proteomes" id="UP000784294"/>
    </source>
</evidence>
<dbReference type="AlphaFoldDB" id="A0A3S5AAU2"/>
<accession>A0A3S5AAU2</accession>
<protein>
    <submittedName>
        <fullName evidence="2">Uncharacterized protein</fullName>
    </submittedName>
</protein>
<organism evidence="2 3">
    <name type="scientific">Protopolystoma xenopodis</name>
    <dbReference type="NCBI Taxonomy" id="117903"/>
    <lineage>
        <taxon>Eukaryota</taxon>
        <taxon>Metazoa</taxon>
        <taxon>Spiralia</taxon>
        <taxon>Lophotrochozoa</taxon>
        <taxon>Platyhelminthes</taxon>
        <taxon>Monogenea</taxon>
        <taxon>Polyopisthocotylea</taxon>
        <taxon>Polystomatidea</taxon>
        <taxon>Polystomatidae</taxon>
        <taxon>Protopolystoma</taxon>
    </lineage>
</organism>
<evidence type="ECO:0000256" key="1">
    <source>
        <dbReference type="SAM" id="MobiDB-lite"/>
    </source>
</evidence>
<dbReference type="Proteomes" id="UP000784294">
    <property type="component" value="Unassembled WGS sequence"/>
</dbReference>
<feature type="region of interest" description="Disordered" evidence="1">
    <location>
        <begin position="1"/>
        <end position="27"/>
    </location>
</feature>
<evidence type="ECO:0000313" key="2">
    <source>
        <dbReference type="EMBL" id="VEL11536.1"/>
    </source>
</evidence>
<gene>
    <name evidence="2" type="ORF">PXEA_LOCUS4976</name>
</gene>